<dbReference type="RefSeq" id="WP_191296266.1">
    <property type="nucleotide sequence ID" value="NZ_BNAR01000001.1"/>
</dbReference>
<protein>
    <recommendedName>
        <fullName evidence="2">Peptidase C39-like domain-containing protein</fullName>
    </recommendedName>
</protein>
<dbReference type="Pfam" id="PF13529">
    <property type="entry name" value="Peptidase_C39_2"/>
    <property type="match status" value="1"/>
</dbReference>
<gene>
    <name evidence="3" type="ORF">GCM10017774_10740</name>
</gene>
<evidence type="ECO:0000313" key="3">
    <source>
        <dbReference type="EMBL" id="GHH31350.1"/>
    </source>
</evidence>
<name>A0ABQ3M1E1_9PSEU</name>
<evidence type="ECO:0000259" key="2">
    <source>
        <dbReference type="Pfam" id="PF13529"/>
    </source>
</evidence>
<sequence>MTKTSLALVVALGTLAAAVSPAQAVEPYSSSPSESHAVRSGGGYDVFVGGVRRATFPVSDPAYTIKSSSSADGASAAVISDFDGTRGTSLHAVDRYGKSRLVARGSITSAVFRGSSLAYADGENVVVDGVSAGKLQGRAPQLLGFTSDGTGLLAVQHPDVADDSTYVGSLVRFDLKSGAVKPLVTSDSTALYRDFKLVDVKGERHVSFIKHNEIYRCGGTDPQWLGLASEDGEIRSLAGETRHHYRSAVWSTDGARVAYEVMGCVADKKLGPDQFAGFNGVYVQDLASHKASRVVEGLSYNYALTGIDGGEAVIGSPARGYVKASGLKAATLDGGQVTTMGRLNRAEYIHQLWDTRNDFNGNSSCGPTSAVIDLVTYQLPTEFGVQVSQPFSHYSKWGRYITDEFSNRGTTFNRTMNDWGRTGSWKGAHGWITGYYCGGNPARPCASWESERDFLARNGAAVQQGNFTPAQVRAFLDQGKFVIMSGTWGSTAGHLSVVIGYHDNGQFYVHDTYGAGTDGSYDGANQLYSWNYIAPVQMWAA</sequence>
<feature type="chain" id="PRO_5046651192" description="Peptidase C39-like domain-containing protein" evidence="1">
    <location>
        <begin position="25"/>
        <end position="541"/>
    </location>
</feature>
<dbReference type="InterPro" id="IPR039564">
    <property type="entry name" value="Peptidase_C39-like"/>
</dbReference>
<keyword evidence="4" id="KW-1185">Reference proteome</keyword>
<dbReference type="SUPFAM" id="SSF69304">
    <property type="entry name" value="Tricorn protease N-terminal domain"/>
    <property type="match status" value="1"/>
</dbReference>
<proteinExistence type="predicted"/>
<dbReference type="Proteomes" id="UP000605568">
    <property type="component" value="Unassembled WGS sequence"/>
</dbReference>
<organism evidence="3 4">
    <name type="scientific">Lentzea cavernae</name>
    <dbReference type="NCBI Taxonomy" id="2020703"/>
    <lineage>
        <taxon>Bacteria</taxon>
        <taxon>Bacillati</taxon>
        <taxon>Actinomycetota</taxon>
        <taxon>Actinomycetes</taxon>
        <taxon>Pseudonocardiales</taxon>
        <taxon>Pseudonocardiaceae</taxon>
        <taxon>Lentzea</taxon>
    </lineage>
</organism>
<keyword evidence="1" id="KW-0732">Signal</keyword>
<feature type="domain" description="Peptidase C39-like" evidence="2">
    <location>
        <begin position="445"/>
        <end position="513"/>
    </location>
</feature>
<dbReference type="EMBL" id="BNAR01000001">
    <property type="protein sequence ID" value="GHH31350.1"/>
    <property type="molecule type" value="Genomic_DNA"/>
</dbReference>
<accession>A0ABQ3M1E1</accession>
<dbReference type="Gene3D" id="3.90.70.10">
    <property type="entry name" value="Cysteine proteinases"/>
    <property type="match status" value="1"/>
</dbReference>
<feature type="signal peptide" evidence="1">
    <location>
        <begin position="1"/>
        <end position="24"/>
    </location>
</feature>
<evidence type="ECO:0000256" key="1">
    <source>
        <dbReference type="SAM" id="SignalP"/>
    </source>
</evidence>
<reference evidence="4" key="1">
    <citation type="journal article" date="2019" name="Int. J. Syst. Evol. Microbiol.">
        <title>The Global Catalogue of Microorganisms (GCM) 10K type strain sequencing project: providing services to taxonomists for standard genome sequencing and annotation.</title>
        <authorList>
            <consortium name="The Broad Institute Genomics Platform"/>
            <consortium name="The Broad Institute Genome Sequencing Center for Infectious Disease"/>
            <person name="Wu L."/>
            <person name="Ma J."/>
        </authorList>
    </citation>
    <scope>NUCLEOTIDE SEQUENCE [LARGE SCALE GENOMIC DNA]</scope>
    <source>
        <strain evidence="4">CGMCC 4.7367</strain>
    </source>
</reference>
<evidence type="ECO:0000313" key="4">
    <source>
        <dbReference type="Proteomes" id="UP000605568"/>
    </source>
</evidence>
<comment type="caution">
    <text evidence="3">The sequence shown here is derived from an EMBL/GenBank/DDBJ whole genome shotgun (WGS) entry which is preliminary data.</text>
</comment>